<dbReference type="FunFam" id="1.20.1640.10:FF:000001">
    <property type="entry name" value="Efflux pump membrane transporter"/>
    <property type="match status" value="1"/>
</dbReference>
<feature type="transmembrane region" description="Helical" evidence="9">
    <location>
        <begin position="987"/>
        <end position="1013"/>
    </location>
</feature>
<dbReference type="SUPFAM" id="SSF82693">
    <property type="entry name" value="Multidrug efflux transporter AcrB pore domain, PN1, PN2, PC1 and PC2 subdomains"/>
    <property type="match status" value="4"/>
</dbReference>
<dbReference type="InterPro" id="IPR027463">
    <property type="entry name" value="AcrB_DN_DC_subdom"/>
</dbReference>
<evidence type="ECO:0000256" key="1">
    <source>
        <dbReference type="ARBA" id="ARBA00004429"/>
    </source>
</evidence>
<evidence type="ECO:0000256" key="3">
    <source>
        <dbReference type="ARBA" id="ARBA00022475"/>
    </source>
</evidence>
<dbReference type="SUPFAM" id="SSF82866">
    <property type="entry name" value="Multidrug efflux transporter AcrB transmembrane domain"/>
    <property type="match status" value="2"/>
</dbReference>
<evidence type="ECO:0000256" key="4">
    <source>
        <dbReference type="ARBA" id="ARBA00022519"/>
    </source>
</evidence>
<keyword evidence="11" id="KW-1185">Reference proteome</keyword>
<evidence type="ECO:0000313" key="10">
    <source>
        <dbReference type="EMBL" id="TWI72886.1"/>
    </source>
</evidence>
<feature type="transmembrane region" description="Helical" evidence="9">
    <location>
        <begin position="954"/>
        <end position="975"/>
    </location>
</feature>
<name>A0A562RX59_9BRAD</name>
<keyword evidence="4" id="KW-0997">Cell inner membrane</keyword>
<feature type="transmembrane region" description="Helical" evidence="9">
    <location>
        <begin position="909"/>
        <end position="934"/>
    </location>
</feature>
<keyword evidence="6 9" id="KW-1133">Transmembrane helix</keyword>
<dbReference type="Gene3D" id="1.20.1640.10">
    <property type="entry name" value="Multidrug efflux transporter AcrB transmembrane domain"/>
    <property type="match status" value="2"/>
</dbReference>
<dbReference type="GO" id="GO:0005886">
    <property type="term" value="C:plasma membrane"/>
    <property type="evidence" value="ECO:0007669"/>
    <property type="project" value="UniProtKB-SubCell"/>
</dbReference>
<dbReference type="SUPFAM" id="SSF82714">
    <property type="entry name" value="Multidrug efflux transporter AcrB TolC docking domain, DN and DC subdomains"/>
    <property type="match status" value="2"/>
</dbReference>
<evidence type="ECO:0000256" key="2">
    <source>
        <dbReference type="ARBA" id="ARBA00022448"/>
    </source>
</evidence>
<dbReference type="Gene3D" id="3.30.2090.10">
    <property type="entry name" value="Multidrug efflux transporter AcrB TolC docking domain, DN and DC subdomains"/>
    <property type="match status" value="2"/>
</dbReference>
<proteinExistence type="predicted"/>
<keyword evidence="5 9" id="KW-0812">Transmembrane</keyword>
<evidence type="ECO:0000256" key="6">
    <source>
        <dbReference type="ARBA" id="ARBA00022989"/>
    </source>
</evidence>
<feature type="transmembrane region" description="Helical" evidence="9">
    <location>
        <begin position="463"/>
        <end position="490"/>
    </location>
</feature>
<dbReference type="RefSeq" id="WP_018641388.1">
    <property type="nucleotide sequence ID" value="NZ_VLLA01000004.1"/>
</dbReference>
<evidence type="ECO:0000256" key="5">
    <source>
        <dbReference type="ARBA" id="ARBA00022692"/>
    </source>
</evidence>
<keyword evidence="7 9" id="KW-0472">Membrane</keyword>
<comment type="caution">
    <text evidence="10">The sequence shown here is derived from an EMBL/GenBank/DDBJ whole genome shotgun (WGS) entry which is preliminary data.</text>
</comment>
<dbReference type="AlphaFoldDB" id="A0A562RX59"/>
<dbReference type="PRINTS" id="PR00702">
    <property type="entry name" value="ACRIFLAVINRP"/>
</dbReference>
<accession>A0A562RX59</accession>
<feature type="transmembrane region" description="Helical" evidence="9">
    <location>
        <begin position="360"/>
        <end position="381"/>
    </location>
</feature>
<keyword evidence="2" id="KW-0813">Transport</keyword>
<feature type="transmembrane region" description="Helical" evidence="9">
    <location>
        <begin position="859"/>
        <end position="876"/>
    </location>
</feature>
<dbReference type="InterPro" id="IPR001036">
    <property type="entry name" value="Acrflvin-R"/>
</dbReference>
<feature type="transmembrane region" description="Helical" evidence="9">
    <location>
        <begin position="883"/>
        <end position="903"/>
    </location>
</feature>
<feature type="transmembrane region" description="Helical" evidence="9">
    <location>
        <begin position="387"/>
        <end position="411"/>
    </location>
</feature>
<feature type="transmembrane region" description="Helical" evidence="9">
    <location>
        <begin position="528"/>
        <end position="548"/>
    </location>
</feature>
<dbReference type="PANTHER" id="PTHR32063:SF21">
    <property type="entry name" value="MULTIDRUG RESISTANCE PROTEIN MDTB"/>
    <property type="match status" value="1"/>
</dbReference>
<dbReference type="EMBL" id="VLLA01000004">
    <property type="protein sequence ID" value="TWI72886.1"/>
    <property type="molecule type" value="Genomic_DNA"/>
</dbReference>
<feature type="transmembrane region" description="Helical" evidence="9">
    <location>
        <begin position="334"/>
        <end position="353"/>
    </location>
</feature>
<dbReference type="Gene3D" id="3.30.70.1440">
    <property type="entry name" value="Multidrug efflux transporter AcrB pore domain"/>
    <property type="match status" value="1"/>
</dbReference>
<sequence length="1046" mass="112044">MNLSALFILRPIATALLMAGLLLLGLAAYPLLPVGALPNVNYPTIQISAQLPGADPGTIASSLATPLEQQLSQIPGITQLTSSSALGVAQLTVQFELSRTVDSAAVDVLAAINAASPFLPPNIPYPPTIRKVNPAETPIMLIALTSDSLPLTTVDAYAENILLPKISQVPGVGLVGIGGQQKPAIRVRVNPQALAARGIGLEDVRSVIAGANVDLPKGTLNSPRVTYTLNTNDQLLKPSAYEDLIIAYRNGSPVRIRDVGTAIEAPENDLLAGWYGKDPAIILAVQRVPGANVIETVDRIKKLLPQLQASVPPAIKVTIAADRTATIRAAVSDVQFTLMLTVALVVMVIFLFLRNFWATVIPAITVPLALIGTFAVLYVLGYSLDNLSLMALSIAVGFVVDDAVVVIENIVRHLEQGMTPLEAALKGSAEIGFTIVSITLSLIAVFIPLFLMGGYVGKLFQEFAVTITASLLLSLVISLTLTPMMCARLLKDESRKKHGRIYLLFERGFDALLALYARGLRVVLRHRFVTLLVMLSTIALTGYLYVIIPKGFFPQQDTGQIVGITEAAQDISFPAMSERQQAIVNILLKDPAIQSVASYIGPGGPTATLNQGRIFIVLKPKPERKASADQIINRLGPRLAHIQGIRLYMQAAQDITIGARLSKTQYQYTLTDADSNELTHWSAIFLEKLRALDAITDVASDQANAGPRLEVTVDREVASSFGILPTTIDNALDDAFGQRIVSTMFTSLNQYHVVMEVDPRFQYGPEALKDIYLNSASGQQVPLSTLVHSVIKPAPILINHQSLFPSVTISFNLKPGVALGDAVTAIQKIEKDTGKPASLSTSFQGNAQAFQSSLSGTPLLIGAALIVIYIILGVLYESLIHPITILSTLPSAGIGALLLLLAVHMDLSVIAIIGIILLIGIVKKNGIMLVDFALEVERQNGLSPEEAIYQACTLRFRPILMTTMAALLGGVPLMIGSGTGAELRQPLGYTIVGGLMLSQILTLYTTPVVYLYLDRLSNRLTGRKPRSETSTPSKTEAETGMSHESA</sequence>
<dbReference type="Pfam" id="PF00873">
    <property type="entry name" value="ACR_tran"/>
    <property type="match status" value="1"/>
</dbReference>
<dbReference type="GO" id="GO:0042910">
    <property type="term" value="F:xenobiotic transmembrane transporter activity"/>
    <property type="evidence" value="ECO:0007669"/>
    <property type="project" value="TreeGrafter"/>
</dbReference>
<evidence type="ECO:0000256" key="7">
    <source>
        <dbReference type="ARBA" id="ARBA00023136"/>
    </source>
</evidence>
<evidence type="ECO:0000313" key="11">
    <source>
        <dbReference type="Proteomes" id="UP000316291"/>
    </source>
</evidence>
<feature type="transmembrane region" description="Helical" evidence="9">
    <location>
        <begin position="431"/>
        <end position="451"/>
    </location>
</feature>
<evidence type="ECO:0000256" key="9">
    <source>
        <dbReference type="SAM" id="Phobius"/>
    </source>
</evidence>
<evidence type="ECO:0000256" key="8">
    <source>
        <dbReference type="SAM" id="MobiDB-lite"/>
    </source>
</evidence>
<gene>
    <name evidence="10" type="ORF">IQ16_02465</name>
</gene>
<protein>
    <submittedName>
        <fullName evidence="10">HAE1 family hydrophobic/amphiphilic exporter-1</fullName>
    </submittedName>
</protein>
<dbReference type="Gene3D" id="3.30.70.1430">
    <property type="entry name" value="Multidrug efflux transporter AcrB pore domain"/>
    <property type="match status" value="2"/>
</dbReference>
<dbReference type="OrthoDB" id="9807350at2"/>
<keyword evidence="3" id="KW-1003">Cell membrane</keyword>
<feature type="region of interest" description="Disordered" evidence="8">
    <location>
        <begin position="1022"/>
        <end position="1046"/>
    </location>
</feature>
<dbReference type="Proteomes" id="UP000316291">
    <property type="component" value="Unassembled WGS sequence"/>
</dbReference>
<dbReference type="PANTHER" id="PTHR32063">
    <property type="match status" value="1"/>
</dbReference>
<comment type="subcellular location">
    <subcellularLocation>
        <location evidence="1">Cell inner membrane</location>
        <topology evidence="1">Multi-pass membrane protein</topology>
    </subcellularLocation>
</comment>
<organism evidence="10 11">
    <name type="scientific">Bradyrhizobium huanghuaihaiense</name>
    <dbReference type="NCBI Taxonomy" id="990078"/>
    <lineage>
        <taxon>Bacteria</taxon>
        <taxon>Pseudomonadati</taxon>
        <taxon>Pseudomonadota</taxon>
        <taxon>Alphaproteobacteria</taxon>
        <taxon>Hyphomicrobiales</taxon>
        <taxon>Nitrobacteraceae</taxon>
        <taxon>Bradyrhizobium</taxon>
    </lineage>
</organism>
<dbReference type="Gene3D" id="3.30.70.1320">
    <property type="entry name" value="Multidrug efflux transporter AcrB pore domain like"/>
    <property type="match status" value="1"/>
</dbReference>
<reference evidence="10 11" key="1">
    <citation type="journal article" date="2015" name="Stand. Genomic Sci.">
        <title>Genomic Encyclopedia of Bacterial and Archaeal Type Strains, Phase III: the genomes of soil and plant-associated and newly described type strains.</title>
        <authorList>
            <person name="Whitman W.B."/>
            <person name="Woyke T."/>
            <person name="Klenk H.P."/>
            <person name="Zhou Y."/>
            <person name="Lilburn T.G."/>
            <person name="Beck B.J."/>
            <person name="De Vos P."/>
            <person name="Vandamme P."/>
            <person name="Eisen J.A."/>
            <person name="Garrity G."/>
            <person name="Hugenholtz P."/>
            <person name="Kyrpides N.C."/>
        </authorList>
    </citation>
    <scope>NUCLEOTIDE SEQUENCE [LARGE SCALE GENOMIC DNA]</scope>
    <source>
        <strain evidence="10 11">CGMCC 1.10948</strain>
    </source>
</reference>